<keyword evidence="6 10" id="KW-0648">Protein biosynthesis</keyword>
<comment type="similarity">
    <text evidence="1 10">Belongs to the class-I aminoacyl-tRNA synthetase family.</text>
</comment>
<evidence type="ECO:0000256" key="7">
    <source>
        <dbReference type="ARBA" id="ARBA00023146"/>
    </source>
</evidence>
<evidence type="ECO:0000256" key="1">
    <source>
        <dbReference type="ARBA" id="ARBA00005594"/>
    </source>
</evidence>
<protein>
    <recommendedName>
        <fullName evidence="2 9">Tryptophan--tRNA ligase</fullName>
        <ecNumber evidence="2 9">6.1.1.2</ecNumber>
    </recommendedName>
</protein>
<evidence type="ECO:0000256" key="4">
    <source>
        <dbReference type="ARBA" id="ARBA00022741"/>
    </source>
</evidence>
<name>A0A1F6V4R2_9BACT</name>
<dbReference type="GO" id="GO:0006436">
    <property type="term" value="P:tryptophanyl-tRNA aminoacylation"/>
    <property type="evidence" value="ECO:0007669"/>
    <property type="project" value="UniProtKB-UniRule"/>
</dbReference>
<evidence type="ECO:0000256" key="10">
    <source>
        <dbReference type="RuleBase" id="RU363036"/>
    </source>
</evidence>
<dbReference type="PANTHER" id="PTHR43766">
    <property type="entry name" value="TRYPTOPHAN--TRNA LIGASE, MITOCHONDRIAL"/>
    <property type="match status" value="1"/>
</dbReference>
<dbReference type="GO" id="GO:0004830">
    <property type="term" value="F:tryptophan-tRNA ligase activity"/>
    <property type="evidence" value="ECO:0007669"/>
    <property type="project" value="UniProtKB-UniRule"/>
</dbReference>
<dbReference type="Gene3D" id="1.10.240.10">
    <property type="entry name" value="Tyrosyl-Transfer RNA Synthetase"/>
    <property type="match status" value="1"/>
</dbReference>
<dbReference type="InterPro" id="IPR002305">
    <property type="entry name" value="aa-tRNA-synth_Ic"/>
</dbReference>
<dbReference type="InterPro" id="IPR001412">
    <property type="entry name" value="aa-tRNA-synth_I_CS"/>
</dbReference>
<dbReference type="FunFam" id="1.10.240.10:FF:000005">
    <property type="entry name" value="Tryptophan--tRNA ligase"/>
    <property type="match status" value="1"/>
</dbReference>
<comment type="caution">
    <text evidence="11">The sequence shown here is derived from an EMBL/GenBank/DDBJ whole genome shotgun (WGS) entry which is preliminary data.</text>
</comment>
<dbReference type="InterPro" id="IPR014729">
    <property type="entry name" value="Rossmann-like_a/b/a_fold"/>
</dbReference>
<dbReference type="InterPro" id="IPR050203">
    <property type="entry name" value="Trp-tRNA_synthetase"/>
</dbReference>
<dbReference type="PROSITE" id="PS00178">
    <property type="entry name" value="AA_TRNA_LIGASE_I"/>
    <property type="match status" value="1"/>
</dbReference>
<dbReference type="NCBIfam" id="TIGR00233">
    <property type="entry name" value="trpS"/>
    <property type="match status" value="1"/>
</dbReference>
<dbReference type="Proteomes" id="UP000178985">
    <property type="component" value="Unassembled WGS sequence"/>
</dbReference>
<dbReference type="AlphaFoldDB" id="A0A1F6V4R2"/>
<evidence type="ECO:0000256" key="3">
    <source>
        <dbReference type="ARBA" id="ARBA00022598"/>
    </source>
</evidence>
<evidence type="ECO:0000256" key="8">
    <source>
        <dbReference type="ARBA" id="ARBA00049929"/>
    </source>
</evidence>
<dbReference type="InterPro" id="IPR002306">
    <property type="entry name" value="Trp-tRNA-ligase"/>
</dbReference>
<keyword evidence="3 10" id="KW-0436">Ligase</keyword>
<dbReference type="SUPFAM" id="SSF52374">
    <property type="entry name" value="Nucleotidylyl transferase"/>
    <property type="match status" value="1"/>
</dbReference>
<dbReference type="PANTHER" id="PTHR43766:SF1">
    <property type="entry name" value="TRYPTOPHAN--TRNA LIGASE, MITOCHONDRIAL"/>
    <property type="match status" value="1"/>
</dbReference>
<evidence type="ECO:0000256" key="5">
    <source>
        <dbReference type="ARBA" id="ARBA00022840"/>
    </source>
</evidence>
<dbReference type="Pfam" id="PF00579">
    <property type="entry name" value="tRNA-synt_1b"/>
    <property type="match status" value="1"/>
</dbReference>
<dbReference type="Gene3D" id="3.40.50.620">
    <property type="entry name" value="HUPs"/>
    <property type="match status" value="1"/>
</dbReference>
<accession>A0A1F6V4R2</accession>
<evidence type="ECO:0000313" key="12">
    <source>
        <dbReference type="Proteomes" id="UP000178985"/>
    </source>
</evidence>
<sequence>MKKVLLSGIQPSGRPHIGNYFGMMKQLVDLESEYEVYALIVDYHAMKSVQNPKEMKENIMAVLLDFLAIGLDPKKAIIFKQSDIAEHTELAWIFETITTMPYLMRAHAFKDAEAKNKEIDVGTFNYPMLMAADILLYSPDIVPVGADQKQHLEIARDTAEKFNRIFGKTFKLPEAMIMKDVAVVPGTDGQKMSKSYNNTIPLFAEYDEIKKCVMSIVTDSSEGIPKNVYAIHNLLRPASELLPLYEEKTGKYKELKEMLIEDLEKFIAPMREKRKEWEKRLPEALKILKEGSEKAKKVASAKMAEIKEKIGVNINI</sequence>
<dbReference type="EMBL" id="MFTO01000001">
    <property type="protein sequence ID" value="OGI64446.1"/>
    <property type="molecule type" value="Genomic_DNA"/>
</dbReference>
<gene>
    <name evidence="11" type="ORF">A2733_01230</name>
</gene>
<proteinExistence type="inferred from homology"/>
<evidence type="ECO:0000256" key="6">
    <source>
        <dbReference type="ARBA" id="ARBA00022917"/>
    </source>
</evidence>
<dbReference type="EC" id="6.1.1.2" evidence="2 9"/>
<reference evidence="11 12" key="1">
    <citation type="journal article" date="2016" name="Nat. Commun.">
        <title>Thousands of microbial genomes shed light on interconnected biogeochemical processes in an aquifer system.</title>
        <authorList>
            <person name="Anantharaman K."/>
            <person name="Brown C.T."/>
            <person name="Hug L.A."/>
            <person name="Sharon I."/>
            <person name="Castelle C.J."/>
            <person name="Probst A.J."/>
            <person name="Thomas B.C."/>
            <person name="Singh A."/>
            <person name="Wilkins M.J."/>
            <person name="Karaoz U."/>
            <person name="Brodie E.L."/>
            <person name="Williams K.H."/>
            <person name="Hubbard S.S."/>
            <person name="Banfield J.F."/>
        </authorList>
    </citation>
    <scope>NUCLEOTIDE SEQUENCE [LARGE SCALE GENOMIC DNA]</scope>
</reference>
<dbReference type="PRINTS" id="PR01039">
    <property type="entry name" value="TRNASYNTHTRP"/>
</dbReference>
<evidence type="ECO:0000256" key="2">
    <source>
        <dbReference type="ARBA" id="ARBA00013161"/>
    </source>
</evidence>
<keyword evidence="5 10" id="KW-0067">ATP-binding</keyword>
<dbReference type="CDD" id="cd00806">
    <property type="entry name" value="TrpRS_core"/>
    <property type="match status" value="1"/>
</dbReference>
<keyword evidence="4 10" id="KW-0547">Nucleotide-binding</keyword>
<organism evidence="11 12">
    <name type="scientific">Candidatus Nomurabacteria bacterium RIFCSPHIGHO2_01_FULL_40_20</name>
    <dbReference type="NCBI Taxonomy" id="1801738"/>
    <lineage>
        <taxon>Bacteria</taxon>
        <taxon>Candidatus Nomuraibacteriota</taxon>
    </lineage>
</organism>
<evidence type="ECO:0000313" key="11">
    <source>
        <dbReference type="EMBL" id="OGI64446.1"/>
    </source>
</evidence>
<evidence type="ECO:0000256" key="9">
    <source>
        <dbReference type="NCBIfam" id="TIGR00233"/>
    </source>
</evidence>
<dbReference type="GO" id="GO:0005829">
    <property type="term" value="C:cytosol"/>
    <property type="evidence" value="ECO:0007669"/>
    <property type="project" value="TreeGrafter"/>
</dbReference>
<keyword evidence="7 10" id="KW-0030">Aminoacyl-tRNA synthetase</keyword>
<comment type="catalytic activity">
    <reaction evidence="8">
        <text>tRNA(Trp) + L-tryptophan + ATP = L-tryptophyl-tRNA(Trp) + AMP + diphosphate + H(+)</text>
        <dbReference type="Rhea" id="RHEA:24080"/>
        <dbReference type="Rhea" id="RHEA-COMP:9671"/>
        <dbReference type="Rhea" id="RHEA-COMP:9705"/>
        <dbReference type="ChEBI" id="CHEBI:15378"/>
        <dbReference type="ChEBI" id="CHEBI:30616"/>
        <dbReference type="ChEBI" id="CHEBI:33019"/>
        <dbReference type="ChEBI" id="CHEBI:57912"/>
        <dbReference type="ChEBI" id="CHEBI:78442"/>
        <dbReference type="ChEBI" id="CHEBI:78535"/>
        <dbReference type="ChEBI" id="CHEBI:456215"/>
        <dbReference type="EC" id="6.1.1.2"/>
    </reaction>
</comment>
<dbReference type="GO" id="GO:0005524">
    <property type="term" value="F:ATP binding"/>
    <property type="evidence" value="ECO:0007669"/>
    <property type="project" value="UniProtKB-KW"/>
</dbReference>